<proteinExistence type="predicted"/>
<keyword evidence="1" id="KW-0472">Membrane</keyword>
<name>A0A1F6EDJ7_9BACT</name>
<protein>
    <recommendedName>
        <fullName evidence="2">DUF5671 domain-containing protein</fullName>
    </recommendedName>
</protein>
<accession>A0A1F6EDJ7</accession>
<dbReference type="EMBL" id="MFLV01000010">
    <property type="protein sequence ID" value="OGG71738.1"/>
    <property type="molecule type" value="Genomic_DNA"/>
</dbReference>
<keyword evidence="1" id="KW-1133">Transmembrane helix</keyword>
<feature type="transmembrane region" description="Helical" evidence="1">
    <location>
        <begin position="12"/>
        <end position="38"/>
    </location>
</feature>
<gene>
    <name evidence="3" type="ORF">A3A35_01925</name>
</gene>
<keyword evidence="1" id="KW-0812">Transmembrane</keyword>
<sequence>MDPQNKKITPKDFFLWAGAMVSLYASVFSFIWLLFNYIDYAFPNVLEYRSDPYAGGMPYQMASLIVLVPVFLVLMRFIRRTIQSDPTRYDIWIRRWALFLTLFAAGASMVVDLIVLLHRFLSGQELTAGFILKVLVVLLIAGVVFLHFLADLRGYWKQKPDKARMVGFGAGIVVIASIIAGFFIVGTPQDARLMRLDNQRVSDLQSIQWQVVSYWQQKERLPATLEELQDPISGFVIPRDPKSGTSYEYRATGLLSFELCATFAKEGQGMNYYVPRIAVPAVSIEGGKAMPEQDSWQHKEGRECFERTIDPDRYPPFKNQ</sequence>
<feature type="transmembrane region" description="Helical" evidence="1">
    <location>
        <begin position="164"/>
        <end position="185"/>
    </location>
</feature>
<comment type="caution">
    <text evidence="3">The sequence shown here is derived from an EMBL/GenBank/DDBJ whole genome shotgun (WGS) entry which is preliminary data.</text>
</comment>
<feature type="transmembrane region" description="Helical" evidence="1">
    <location>
        <begin position="58"/>
        <end position="75"/>
    </location>
</feature>
<feature type="transmembrane region" description="Helical" evidence="1">
    <location>
        <begin position="96"/>
        <end position="118"/>
    </location>
</feature>
<dbReference type="Proteomes" id="UP000179115">
    <property type="component" value="Unassembled WGS sequence"/>
</dbReference>
<feature type="transmembrane region" description="Helical" evidence="1">
    <location>
        <begin position="130"/>
        <end position="152"/>
    </location>
</feature>
<evidence type="ECO:0000313" key="3">
    <source>
        <dbReference type="EMBL" id="OGG71738.1"/>
    </source>
</evidence>
<organism evidence="3 4">
    <name type="scientific">Candidatus Kaiserbacteria bacterium RIFCSPLOWO2_01_FULL_51_21</name>
    <dbReference type="NCBI Taxonomy" id="1798508"/>
    <lineage>
        <taxon>Bacteria</taxon>
        <taxon>Candidatus Kaiseribacteriota</taxon>
    </lineage>
</organism>
<dbReference type="STRING" id="1798508.A3A35_01925"/>
<dbReference type="InterPro" id="IPR043728">
    <property type="entry name" value="DUF5671"/>
</dbReference>
<evidence type="ECO:0000259" key="2">
    <source>
        <dbReference type="Pfam" id="PF18920"/>
    </source>
</evidence>
<evidence type="ECO:0000256" key="1">
    <source>
        <dbReference type="SAM" id="Phobius"/>
    </source>
</evidence>
<feature type="domain" description="DUF5671" evidence="2">
    <location>
        <begin position="13"/>
        <end position="146"/>
    </location>
</feature>
<evidence type="ECO:0000313" key="4">
    <source>
        <dbReference type="Proteomes" id="UP000179115"/>
    </source>
</evidence>
<dbReference type="Pfam" id="PF18920">
    <property type="entry name" value="DUF5671"/>
    <property type="match status" value="1"/>
</dbReference>
<reference evidence="3 4" key="1">
    <citation type="journal article" date="2016" name="Nat. Commun.">
        <title>Thousands of microbial genomes shed light on interconnected biogeochemical processes in an aquifer system.</title>
        <authorList>
            <person name="Anantharaman K."/>
            <person name="Brown C.T."/>
            <person name="Hug L.A."/>
            <person name="Sharon I."/>
            <person name="Castelle C.J."/>
            <person name="Probst A.J."/>
            <person name="Thomas B.C."/>
            <person name="Singh A."/>
            <person name="Wilkins M.J."/>
            <person name="Karaoz U."/>
            <person name="Brodie E.L."/>
            <person name="Williams K.H."/>
            <person name="Hubbard S.S."/>
            <person name="Banfield J.F."/>
        </authorList>
    </citation>
    <scope>NUCLEOTIDE SEQUENCE [LARGE SCALE GENOMIC DNA]</scope>
</reference>
<dbReference type="AlphaFoldDB" id="A0A1F6EDJ7"/>